<evidence type="ECO:0000313" key="2">
    <source>
        <dbReference type="EMBL" id="SVD67410.1"/>
    </source>
</evidence>
<evidence type="ECO:0000256" key="1">
    <source>
        <dbReference type="ARBA" id="ARBA00022679"/>
    </source>
</evidence>
<dbReference type="Pfam" id="PF02515">
    <property type="entry name" value="CoA_transf_3"/>
    <property type="match status" value="1"/>
</dbReference>
<organism evidence="2">
    <name type="scientific">marine metagenome</name>
    <dbReference type="NCBI Taxonomy" id="408172"/>
    <lineage>
        <taxon>unclassified sequences</taxon>
        <taxon>metagenomes</taxon>
        <taxon>ecological metagenomes</taxon>
    </lineage>
</organism>
<dbReference type="GO" id="GO:0008410">
    <property type="term" value="F:CoA-transferase activity"/>
    <property type="evidence" value="ECO:0007669"/>
    <property type="project" value="TreeGrafter"/>
</dbReference>
<dbReference type="Gene3D" id="3.30.1540.10">
    <property type="entry name" value="formyl-coa transferase, domain 3"/>
    <property type="match status" value="1"/>
</dbReference>
<dbReference type="SUPFAM" id="SSF89796">
    <property type="entry name" value="CoA-transferase family III (CaiB/BaiF)"/>
    <property type="match status" value="1"/>
</dbReference>
<dbReference type="InterPro" id="IPR050483">
    <property type="entry name" value="CoA-transferase_III_domain"/>
</dbReference>
<protein>
    <submittedName>
        <fullName evidence="2">Uncharacterized protein</fullName>
    </submittedName>
</protein>
<dbReference type="PANTHER" id="PTHR48207:SF3">
    <property type="entry name" value="SUCCINATE--HYDROXYMETHYLGLUTARATE COA-TRANSFERASE"/>
    <property type="match status" value="1"/>
</dbReference>
<dbReference type="InterPro" id="IPR044855">
    <property type="entry name" value="CoA-Trfase_III_dom3_sf"/>
</dbReference>
<keyword evidence="1" id="KW-0808">Transferase</keyword>
<dbReference type="InterPro" id="IPR023606">
    <property type="entry name" value="CoA-Trfase_III_dom_1_sf"/>
</dbReference>
<dbReference type="InterPro" id="IPR003673">
    <property type="entry name" value="CoA-Trfase_fam_III"/>
</dbReference>
<accession>A0A382X973</accession>
<dbReference type="Gene3D" id="3.40.50.10540">
    <property type="entry name" value="Crotonobetainyl-coa:carnitine coa-transferase, domain 1"/>
    <property type="match status" value="1"/>
</dbReference>
<dbReference type="AlphaFoldDB" id="A0A382X973"/>
<sequence length="182" mass="20264">MDFQANDVSASRLGNRSRHAAPQGCYLCAGDDRWCAIAVDNDAQWRALCKEIDFAHKATATLQDRLDQHDEIDAVITQWTQSRSAQTVMQSLQSAGVPAGIVQRSSDLLADKQYDHRGFYQYLDHEAMGHIPYAGHQYKIRGYDNGPRGPAPMLGQHSFEVLAELGLTDEEIAQAYATRVIN</sequence>
<name>A0A382X973_9ZZZZ</name>
<gene>
    <name evidence="2" type="ORF">METZ01_LOCUS420264</name>
</gene>
<proteinExistence type="predicted"/>
<reference evidence="2" key="1">
    <citation type="submission" date="2018-05" db="EMBL/GenBank/DDBJ databases">
        <authorList>
            <person name="Lanie J.A."/>
            <person name="Ng W.-L."/>
            <person name="Kazmierczak K.M."/>
            <person name="Andrzejewski T.M."/>
            <person name="Davidsen T.M."/>
            <person name="Wayne K.J."/>
            <person name="Tettelin H."/>
            <person name="Glass J.I."/>
            <person name="Rusch D."/>
            <person name="Podicherti R."/>
            <person name="Tsui H.-C.T."/>
            <person name="Winkler M.E."/>
        </authorList>
    </citation>
    <scope>NUCLEOTIDE SEQUENCE</scope>
</reference>
<dbReference type="PANTHER" id="PTHR48207">
    <property type="entry name" value="SUCCINATE--HYDROXYMETHYLGLUTARATE COA-TRANSFERASE"/>
    <property type="match status" value="1"/>
</dbReference>
<dbReference type="EMBL" id="UINC01165808">
    <property type="protein sequence ID" value="SVD67410.1"/>
    <property type="molecule type" value="Genomic_DNA"/>
</dbReference>